<dbReference type="EMBL" id="JAPEUX010000003">
    <property type="protein sequence ID" value="KAJ4356651.1"/>
    <property type="molecule type" value="Genomic_DNA"/>
</dbReference>
<comment type="caution">
    <text evidence="1">The sequence shown here is derived from an EMBL/GenBank/DDBJ whole genome shotgun (WGS) entry which is preliminary data.</text>
</comment>
<gene>
    <name evidence="1" type="ORF">N0V89_004687</name>
</gene>
<dbReference type="AlphaFoldDB" id="A0A9W9CDT8"/>
<evidence type="ECO:0000313" key="2">
    <source>
        <dbReference type="Proteomes" id="UP001140513"/>
    </source>
</evidence>
<protein>
    <submittedName>
        <fullName evidence="1">Uncharacterized protein</fullName>
    </submittedName>
</protein>
<dbReference type="OrthoDB" id="5428890at2759"/>
<dbReference type="RefSeq" id="XP_056073777.1">
    <property type="nucleotide sequence ID" value="XM_056213469.1"/>
</dbReference>
<name>A0A9W9CDT8_9PLEO</name>
<accession>A0A9W9CDT8</accession>
<organism evidence="1 2">
    <name type="scientific">Didymosphaeria variabile</name>
    <dbReference type="NCBI Taxonomy" id="1932322"/>
    <lineage>
        <taxon>Eukaryota</taxon>
        <taxon>Fungi</taxon>
        <taxon>Dikarya</taxon>
        <taxon>Ascomycota</taxon>
        <taxon>Pezizomycotina</taxon>
        <taxon>Dothideomycetes</taxon>
        <taxon>Pleosporomycetidae</taxon>
        <taxon>Pleosporales</taxon>
        <taxon>Massarineae</taxon>
        <taxon>Didymosphaeriaceae</taxon>
        <taxon>Didymosphaeria</taxon>
    </lineage>
</organism>
<dbReference type="Proteomes" id="UP001140513">
    <property type="component" value="Unassembled WGS sequence"/>
</dbReference>
<evidence type="ECO:0000313" key="1">
    <source>
        <dbReference type="EMBL" id="KAJ4356651.1"/>
    </source>
</evidence>
<proteinExistence type="predicted"/>
<reference evidence="1" key="1">
    <citation type="submission" date="2022-10" db="EMBL/GenBank/DDBJ databases">
        <title>Tapping the CABI collections for fungal endophytes: first genome assemblies for Collariella, Neodidymelliopsis, Ascochyta clinopodiicola, Didymella pomorum, Didymosphaeria variabile, Neocosmospora piperis and Neocucurbitaria cava.</title>
        <authorList>
            <person name="Hill R."/>
        </authorList>
    </citation>
    <scope>NUCLEOTIDE SEQUENCE</scope>
    <source>
        <strain evidence="1">IMI 356815</strain>
    </source>
</reference>
<keyword evidence="2" id="KW-1185">Reference proteome</keyword>
<dbReference type="GeneID" id="80908217"/>
<sequence length="331" mass="36762">MSRRRTNPSNHLRIALAHALGYDDYPNDLRAEPHLRYIENRHIGRGTLEEYLALFLRVIKHFSVHHEKPTETPVGSHSIRELLDAFTGADGEAMFADTKAGSVSRKEDVEDTVMYMVGTWAMLLSSFVQLPNGFRKVTLAYKLQAEVHKEAYDEDLAGLLRRSYLLPRSNTESDPAKAALDDDIVRTAAKLVSLLSRSSAAEGNSLLGTPSSRSLLTQSTLGPTRRWDSLYQVDAMDSLEAMAIRASRLNAFTLNVFAAVEISWTYNISRHMMLSRIGGRYVLELFALPCALNADSLTSSAVGISSELAQEIQESYLHGRNRASMRQSGVG</sequence>